<protein>
    <submittedName>
        <fullName evidence="1">Uncharacterized protein</fullName>
    </submittedName>
</protein>
<organism evidence="1 2">
    <name type="scientific">Dendrobium catenatum</name>
    <dbReference type="NCBI Taxonomy" id="906689"/>
    <lineage>
        <taxon>Eukaryota</taxon>
        <taxon>Viridiplantae</taxon>
        <taxon>Streptophyta</taxon>
        <taxon>Embryophyta</taxon>
        <taxon>Tracheophyta</taxon>
        <taxon>Spermatophyta</taxon>
        <taxon>Magnoliopsida</taxon>
        <taxon>Liliopsida</taxon>
        <taxon>Asparagales</taxon>
        <taxon>Orchidaceae</taxon>
        <taxon>Epidendroideae</taxon>
        <taxon>Malaxideae</taxon>
        <taxon>Dendrobiinae</taxon>
        <taxon>Dendrobium</taxon>
    </lineage>
</organism>
<name>A0A2I0WWK6_9ASPA</name>
<keyword evidence="2" id="KW-1185">Reference proteome</keyword>
<dbReference type="Proteomes" id="UP000233837">
    <property type="component" value="Unassembled WGS sequence"/>
</dbReference>
<dbReference type="EMBL" id="KZ502395">
    <property type="protein sequence ID" value="PKU80046.1"/>
    <property type="molecule type" value="Genomic_DNA"/>
</dbReference>
<proteinExistence type="predicted"/>
<reference evidence="1 2" key="2">
    <citation type="journal article" date="2017" name="Nature">
        <title>The Apostasia genome and the evolution of orchids.</title>
        <authorList>
            <person name="Zhang G.Q."/>
            <person name="Liu K.W."/>
            <person name="Li Z."/>
            <person name="Lohaus R."/>
            <person name="Hsiao Y.Y."/>
            <person name="Niu S.C."/>
            <person name="Wang J.Y."/>
            <person name="Lin Y.C."/>
            <person name="Xu Q."/>
            <person name="Chen L.J."/>
            <person name="Yoshida K."/>
            <person name="Fujiwara S."/>
            <person name="Wang Z.W."/>
            <person name="Zhang Y.Q."/>
            <person name="Mitsuda N."/>
            <person name="Wang M."/>
            <person name="Liu G.H."/>
            <person name="Pecoraro L."/>
            <person name="Huang H.X."/>
            <person name="Xiao X.J."/>
            <person name="Lin M."/>
            <person name="Wu X.Y."/>
            <person name="Wu W.L."/>
            <person name="Chen Y.Y."/>
            <person name="Chang S.B."/>
            <person name="Sakamoto S."/>
            <person name="Ohme-Takagi M."/>
            <person name="Yagi M."/>
            <person name="Zeng S.J."/>
            <person name="Shen C.Y."/>
            <person name="Yeh C.M."/>
            <person name="Luo Y.B."/>
            <person name="Tsai W.C."/>
            <person name="Van de Peer Y."/>
            <person name="Liu Z.J."/>
        </authorList>
    </citation>
    <scope>NUCLEOTIDE SEQUENCE [LARGE SCALE GENOMIC DNA]</scope>
    <source>
        <tissue evidence="1">The whole plant</tissue>
    </source>
</reference>
<evidence type="ECO:0000313" key="2">
    <source>
        <dbReference type="Proteomes" id="UP000233837"/>
    </source>
</evidence>
<reference evidence="1 2" key="1">
    <citation type="journal article" date="2016" name="Sci. Rep.">
        <title>The Dendrobium catenatum Lindl. genome sequence provides insights into polysaccharide synthase, floral development and adaptive evolution.</title>
        <authorList>
            <person name="Zhang G.Q."/>
            <person name="Xu Q."/>
            <person name="Bian C."/>
            <person name="Tsai W.C."/>
            <person name="Yeh C.M."/>
            <person name="Liu K.W."/>
            <person name="Yoshida K."/>
            <person name="Zhang L.S."/>
            <person name="Chang S.B."/>
            <person name="Chen F."/>
            <person name="Shi Y."/>
            <person name="Su Y.Y."/>
            <person name="Zhang Y.Q."/>
            <person name="Chen L.J."/>
            <person name="Yin Y."/>
            <person name="Lin M."/>
            <person name="Huang H."/>
            <person name="Deng H."/>
            <person name="Wang Z.W."/>
            <person name="Zhu S.L."/>
            <person name="Zhao X."/>
            <person name="Deng C."/>
            <person name="Niu S.C."/>
            <person name="Huang J."/>
            <person name="Wang M."/>
            <person name="Liu G.H."/>
            <person name="Yang H.J."/>
            <person name="Xiao X.J."/>
            <person name="Hsiao Y.Y."/>
            <person name="Wu W.L."/>
            <person name="Chen Y.Y."/>
            <person name="Mitsuda N."/>
            <person name="Ohme-Takagi M."/>
            <person name="Luo Y.B."/>
            <person name="Van de Peer Y."/>
            <person name="Liu Z.J."/>
        </authorList>
    </citation>
    <scope>NUCLEOTIDE SEQUENCE [LARGE SCALE GENOMIC DNA]</scope>
    <source>
        <tissue evidence="1">The whole plant</tissue>
    </source>
</reference>
<gene>
    <name evidence="1" type="ORF">MA16_Dca014412</name>
</gene>
<dbReference type="AlphaFoldDB" id="A0A2I0WWK6"/>
<evidence type="ECO:0000313" key="1">
    <source>
        <dbReference type="EMBL" id="PKU80046.1"/>
    </source>
</evidence>
<accession>A0A2I0WWK6</accession>
<sequence>MTSPTSSTPVVPPILTGKTRSFKDVVSSGSSSSASKVQFVHAPFKGCPDLLFDDAVVQQLAAPFSFTLVGLFCRFLELRASFVQDFCVILLSRELRLLVAPSSSNLWGISMEPVPGKYQGPPNSDVGERRFSLDEEEKISFPIIQRCCVS</sequence>